<dbReference type="GO" id="GO:0003676">
    <property type="term" value="F:nucleic acid binding"/>
    <property type="evidence" value="ECO:0007669"/>
    <property type="project" value="InterPro"/>
</dbReference>
<evidence type="ECO:0008006" key="9">
    <source>
        <dbReference type="Google" id="ProtNLM"/>
    </source>
</evidence>
<keyword evidence="2" id="KW-0479">Metal-binding</keyword>
<keyword evidence="1" id="KW-0540">Nuclease</keyword>
<evidence type="ECO:0000256" key="6">
    <source>
        <dbReference type="ARBA" id="ARBA00023180"/>
    </source>
</evidence>
<dbReference type="GO" id="GO:0016788">
    <property type="term" value="F:hydrolase activity, acting on ester bonds"/>
    <property type="evidence" value="ECO:0007669"/>
    <property type="project" value="InterPro"/>
</dbReference>
<dbReference type="GO" id="GO:0046872">
    <property type="term" value="F:metal ion binding"/>
    <property type="evidence" value="ECO:0007669"/>
    <property type="project" value="UniProtKB-KW"/>
</dbReference>
<dbReference type="InterPro" id="IPR003154">
    <property type="entry name" value="S1/P1nuclease"/>
</dbReference>
<proteinExistence type="predicted"/>
<dbReference type="Pfam" id="PF02265">
    <property type="entry name" value="S1-P1_nuclease"/>
    <property type="match status" value="1"/>
</dbReference>
<dbReference type="Gene3D" id="1.10.575.10">
    <property type="entry name" value="P1 Nuclease"/>
    <property type="match status" value="1"/>
</dbReference>
<organism evidence="7 8">
    <name type="scientific">Rhizobium mongolense</name>
    <dbReference type="NCBI Taxonomy" id="57676"/>
    <lineage>
        <taxon>Bacteria</taxon>
        <taxon>Pseudomonadati</taxon>
        <taxon>Pseudomonadota</taxon>
        <taxon>Alphaproteobacteria</taxon>
        <taxon>Hyphomicrobiales</taxon>
        <taxon>Rhizobiaceae</taxon>
        <taxon>Rhizobium/Agrobacterium group</taxon>
        <taxon>Rhizobium</taxon>
    </lineage>
</organism>
<keyword evidence="3" id="KW-0255">Endonuclease</keyword>
<dbReference type="GO" id="GO:0006308">
    <property type="term" value="P:DNA catabolic process"/>
    <property type="evidence" value="ECO:0007669"/>
    <property type="project" value="InterPro"/>
</dbReference>
<dbReference type="GO" id="GO:0004519">
    <property type="term" value="F:endonuclease activity"/>
    <property type="evidence" value="ECO:0007669"/>
    <property type="project" value="UniProtKB-KW"/>
</dbReference>
<evidence type="ECO:0000256" key="4">
    <source>
        <dbReference type="ARBA" id="ARBA00022801"/>
    </source>
</evidence>
<dbReference type="Proteomes" id="UP000533641">
    <property type="component" value="Unassembled WGS sequence"/>
</dbReference>
<protein>
    <recommendedName>
        <fullName evidence="9">S1/P1 nuclease</fullName>
    </recommendedName>
</protein>
<evidence type="ECO:0000256" key="5">
    <source>
        <dbReference type="ARBA" id="ARBA00023157"/>
    </source>
</evidence>
<dbReference type="SUPFAM" id="SSF48537">
    <property type="entry name" value="Phospholipase C/P1 nuclease"/>
    <property type="match status" value="1"/>
</dbReference>
<dbReference type="InterPro" id="IPR008947">
    <property type="entry name" value="PLipase_C/P1_nuclease_dom_sf"/>
</dbReference>
<evidence type="ECO:0000256" key="3">
    <source>
        <dbReference type="ARBA" id="ARBA00022759"/>
    </source>
</evidence>
<gene>
    <name evidence="7" type="ORF">GGE12_001889</name>
</gene>
<evidence type="ECO:0000256" key="2">
    <source>
        <dbReference type="ARBA" id="ARBA00022723"/>
    </source>
</evidence>
<evidence type="ECO:0000313" key="8">
    <source>
        <dbReference type="Proteomes" id="UP000533641"/>
    </source>
</evidence>
<evidence type="ECO:0000256" key="1">
    <source>
        <dbReference type="ARBA" id="ARBA00022722"/>
    </source>
</evidence>
<dbReference type="AlphaFoldDB" id="A0A7W6RKH9"/>
<dbReference type="EMBL" id="JACIGM010000003">
    <property type="protein sequence ID" value="MBB4274134.1"/>
    <property type="molecule type" value="Genomic_DNA"/>
</dbReference>
<dbReference type="RefSeq" id="WP_183924613.1">
    <property type="nucleotide sequence ID" value="NZ_JACIGM010000003.1"/>
</dbReference>
<keyword evidence="5" id="KW-1015">Disulfide bond</keyword>
<comment type="caution">
    <text evidence="7">The sequence shown here is derived from an EMBL/GenBank/DDBJ whole genome shotgun (WGS) entry which is preliminary data.</text>
</comment>
<keyword evidence="6" id="KW-0325">Glycoprotein</keyword>
<sequence length="141" mass="15348">MPSFVLADDIKGYAAYQSASSAGRGHGKDEATTPLAGRNIGYRDLLVHGYGHFKDIGFTTDGSTLPPLDPADAVTQIKLFIDALPRSANKSDDVRSYDLVWLLHLVGDIHQPLHAPTLFTRELTKKHIDAHELIQATAAET</sequence>
<accession>A0A7W6RKH9</accession>
<reference evidence="7 8" key="1">
    <citation type="submission" date="2020-08" db="EMBL/GenBank/DDBJ databases">
        <title>Genomic Encyclopedia of Type Strains, Phase IV (KMG-V): Genome sequencing to study the core and pangenomes of soil and plant-associated prokaryotes.</title>
        <authorList>
            <person name="Whitman W."/>
        </authorList>
    </citation>
    <scope>NUCLEOTIDE SEQUENCE [LARGE SCALE GENOMIC DNA]</scope>
    <source>
        <strain evidence="7 8">SEMIA 402</strain>
    </source>
</reference>
<name>A0A7W6RKH9_9HYPH</name>
<evidence type="ECO:0000313" key="7">
    <source>
        <dbReference type="EMBL" id="MBB4274134.1"/>
    </source>
</evidence>
<keyword evidence="4" id="KW-0378">Hydrolase</keyword>